<proteinExistence type="predicted"/>
<dbReference type="Gene3D" id="3.10.180.10">
    <property type="entry name" value="2,3-Dihydroxybiphenyl 1,2-Dioxygenase, domain 1"/>
    <property type="match status" value="1"/>
</dbReference>
<dbReference type="InterPro" id="IPR004360">
    <property type="entry name" value="Glyas_Fos-R_dOase_dom"/>
</dbReference>
<reference evidence="2 3" key="1">
    <citation type="journal article" date="2019" name="Int. J. Syst. Evol. Microbiol.">
        <title>The Global Catalogue of Microorganisms (GCM) 10K type strain sequencing project: providing services to taxonomists for standard genome sequencing and annotation.</title>
        <authorList>
            <consortium name="The Broad Institute Genomics Platform"/>
            <consortium name="The Broad Institute Genome Sequencing Center for Infectious Disease"/>
            <person name="Wu L."/>
            <person name="Ma J."/>
        </authorList>
    </citation>
    <scope>NUCLEOTIDE SEQUENCE [LARGE SCALE GENOMIC DNA]</scope>
    <source>
        <strain evidence="2 3">JCM 11136</strain>
    </source>
</reference>
<dbReference type="PROSITE" id="PS51819">
    <property type="entry name" value="VOC"/>
    <property type="match status" value="1"/>
</dbReference>
<evidence type="ECO:0000313" key="3">
    <source>
        <dbReference type="Proteomes" id="UP001501578"/>
    </source>
</evidence>
<dbReference type="Pfam" id="PF00903">
    <property type="entry name" value="Glyoxalase"/>
    <property type="match status" value="1"/>
</dbReference>
<evidence type="ECO:0000313" key="2">
    <source>
        <dbReference type="EMBL" id="GAA0913613.1"/>
    </source>
</evidence>
<organism evidence="2 3">
    <name type="scientific">Nonomuraea longicatena</name>
    <dbReference type="NCBI Taxonomy" id="83682"/>
    <lineage>
        <taxon>Bacteria</taxon>
        <taxon>Bacillati</taxon>
        <taxon>Actinomycetota</taxon>
        <taxon>Actinomycetes</taxon>
        <taxon>Streptosporangiales</taxon>
        <taxon>Streptosporangiaceae</taxon>
        <taxon>Nonomuraea</taxon>
    </lineage>
</organism>
<dbReference type="InterPro" id="IPR037523">
    <property type="entry name" value="VOC_core"/>
</dbReference>
<dbReference type="RefSeq" id="WP_343948082.1">
    <property type="nucleotide sequence ID" value="NZ_BAAAHQ010000001.1"/>
</dbReference>
<name>A0ABN1NNQ8_9ACTN</name>
<gene>
    <name evidence="2" type="ORF">GCM10009560_05980</name>
</gene>
<sequence>MRVELNHTIVHARDKAASAEFLADILDLPVGEQWGPFVPVVLSNGVTLDFADAGDSPIQSAHYAFLIDDAAFDAAFARIQNAGIAYYADPFHDKPNEINRLYGGRGVYFDDPNGHNLELMTVPYGETPGG</sequence>
<dbReference type="SUPFAM" id="SSF54593">
    <property type="entry name" value="Glyoxalase/Bleomycin resistance protein/Dihydroxybiphenyl dioxygenase"/>
    <property type="match status" value="1"/>
</dbReference>
<protein>
    <submittedName>
        <fullName evidence="2">VOC family protein</fullName>
    </submittedName>
</protein>
<keyword evidence="3" id="KW-1185">Reference proteome</keyword>
<evidence type="ECO:0000259" key="1">
    <source>
        <dbReference type="PROSITE" id="PS51819"/>
    </source>
</evidence>
<dbReference type="InterPro" id="IPR029068">
    <property type="entry name" value="Glyas_Bleomycin-R_OHBP_Dase"/>
</dbReference>
<dbReference type="CDD" id="cd08351">
    <property type="entry name" value="ChaP_like"/>
    <property type="match status" value="1"/>
</dbReference>
<dbReference type="EMBL" id="BAAAHQ010000001">
    <property type="protein sequence ID" value="GAA0913613.1"/>
    <property type="molecule type" value="Genomic_DNA"/>
</dbReference>
<accession>A0ABN1NNQ8</accession>
<dbReference type="Proteomes" id="UP001501578">
    <property type="component" value="Unassembled WGS sequence"/>
</dbReference>
<feature type="domain" description="VOC" evidence="1">
    <location>
        <begin position="4"/>
        <end position="122"/>
    </location>
</feature>
<comment type="caution">
    <text evidence="2">The sequence shown here is derived from an EMBL/GenBank/DDBJ whole genome shotgun (WGS) entry which is preliminary data.</text>
</comment>